<gene>
    <name evidence="1" type="ORF">OXYTRIMIC_101</name>
</gene>
<dbReference type="AlphaFoldDB" id="A0A073HZ92"/>
<keyword evidence="2" id="KW-1185">Reference proteome</keyword>
<dbReference type="EMBL" id="ARYC01004717">
    <property type="protein sequence ID" value="KEJ82769.1"/>
    <property type="molecule type" value="Genomic_DNA"/>
</dbReference>
<accession>A0A073HZ92</accession>
<dbReference type="Proteomes" id="UP000053232">
    <property type="component" value="Unassembled WGS sequence"/>
</dbReference>
<organism evidence="1 2">
    <name type="scientific">Oxytricha trifallax</name>
    <dbReference type="NCBI Taxonomy" id="1172189"/>
    <lineage>
        <taxon>Eukaryota</taxon>
        <taxon>Sar</taxon>
        <taxon>Alveolata</taxon>
        <taxon>Ciliophora</taxon>
        <taxon>Intramacronucleata</taxon>
        <taxon>Spirotrichea</taxon>
        <taxon>Stichotrichia</taxon>
        <taxon>Sporadotrichida</taxon>
        <taxon>Oxytrichidae</taxon>
        <taxon>Oxytrichinae</taxon>
        <taxon>Oxytricha</taxon>
    </lineage>
</organism>
<sequence>MLQKKKYNKTALVDHIPDCDLESQDFFRDLAIMEVEAEFKDLDANYTKLFNQFRTKYKDQELSVSNTKEGELDFEDEREQQMSYYHKQNKKSKKFRLMLKALTVEKLDKDCPDIFDMDLFKEATFEKQLEMFRFMGIQCNKVTEDAHLFQHDMKPVLKDFKDTIDLVQFQSKNLVKNIENTLKQIDPEVKELDPQIMEFVFKTYSKIRFLQKPMPMFKDLFLNINKAKQNIKSTCGELIISISSMQDLKLRDRDFTQHYEEIGEGYIILNDRTKNTFLNKIDSSKNEYKELLAFEREIKMVFIHDNKLITNAGIFSLDSLQPIQILQEQELLSACIRVNKKQVIGFQMYHATLVLLEWQQNHYEIMFKQQMFKERYSQLSQIKQNPFINNDCEFYALLNSQTIIHFKIDLSQENNQVSIIERNDCIYSKGSVEIVDFIFLDKYNILVLHRDQSVIYSLNKKLDRKFMKFKFDQKFLRLIPDFGIREMIGLISLKNNHTLQVADICKIGVRGQLELPEEYMIMGPINENQGSYSKSENIKMLIADRKRRHLLIAHVNIL</sequence>
<proteinExistence type="predicted"/>
<evidence type="ECO:0000313" key="1">
    <source>
        <dbReference type="EMBL" id="KEJ82769.1"/>
    </source>
</evidence>
<evidence type="ECO:0000313" key="2">
    <source>
        <dbReference type="Proteomes" id="UP000053232"/>
    </source>
</evidence>
<protein>
    <submittedName>
        <fullName evidence="1">Uncharacterized protein</fullName>
    </submittedName>
</protein>
<comment type="caution">
    <text evidence="1">The sequence shown here is derived from an EMBL/GenBank/DDBJ whole genome shotgun (WGS) entry which is preliminary data.</text>
</comment>
<name>A0A073HZ92_9SPIT</name>
<reference evidence="2" key="1">
    <citation type="journal article" date="2014" name="Cell">
        <title>The Architecture of a Scrambled Genome Reveals Massive Levels of Genomic Rearrangement during Development.</title>
        <authorList>
            <person name="Chen X."/>
            <person name="Bracht J.R."/>
            <person name="Goldman A.D."/>
            <person name="Dolzhenko E."/>
            <person name="Clay D.M."/>
            <person name="Swart E.C."/>
            <person name="Perlman D.H."/>
            <person name="Doak T.G."/>
            <person name="Stuart A."/>
            <person name="Amemiya C.T."/>
            <person name="Sebra R.P."/>
            <person name="Landweber L.F."/>
        </authorList>
    </citation>
    <scope>NUCLEOTIDE SEQUENCE [LARGE SCALE GENOMIC DNA]</scope>
    <source>
        <strain evidence="2">JRB310</strain>
    </source>
</reference>